<dbReference type="PANTHER" id="PTHR35091:SF2">
    <property type="entry name" value="FLAGELLAR PROTEIN FLIL"/>
    <property type="match status" value="1"/>
</dbReference>
<evidence type="ECO:0000256" key="6">
    <source>
        <dbReference type="ARBA" id="ARBA00022692"/>
    </source>
</evidence>
<keyword evidence="12" id="KW-0969">Cilium</keyword>
<evidence type="ECO:0000256" key="3">
    <source>
        <dbReference type="ARBA" id="ARBA00008281"/>
    </source>
</evidence>
<evidence type="ECO:0000256" key="10">
    <source>
        <dbReference type="RuleBase" id="RU364125"/>
    </source>
</evidence>
<dbReference type="GO" id="GO:0005886">
    <property type="term" value="C:plasma membrane"/>
    <property type="evidence" value="ECO:0007669"/>
    <property type="project" value="UniProtKB-SubCell"/>
</dbReference>
<comment type="similarity">
    <text evidence="3 10">Belongs to the FliL family.</text>
</comment>
<evidence type="ECO:0000256" key="4">
    <source>
        <dbReference type="ARBA" id="ARBA00022475"/>
    </source>
</evidence>
<name>A0A9D2VGJ9_9BURK</name>
<keyword evidence="9 10" id="KW-0472">Membrane</keyword>
<dbReference type="GO" id="GO:0071978">
    <property type="term" value="P:bacterial-type flagellum-dependent swarming motility"/>
    <property type="evidence" value="ECO:0007669"/>
    <property type="project" value="TreeGrafter"/>
</dbReference>
<accession>A0A9D2VGJ9</accession>
<comment type="function">
    <text evidence="1 10">Controls the rotational direction of flagella during chemotaxis.</text>
</comment>
<dbReference type="GO" id="GO:0006935">
    <property type="term" value="P:chemotaxis"/>
    <property type="evidence" value="ECO:0007669"/>
    <property type="project" value="UniProtKB-KW"/>
</dbReference>
<evidence type="ECO:0000256" key="9">
    <source>
        <dbReference type="ARBA" id="ARBA00023136"/>
    </source>
</evidence>
<keyword evidence="12" id="KW-0966">Cell projection</keyword>
<evidence type="ECO:0000256" key="1">
    <source>
        <dbReference type="ARBA" id="ARBA00002254"/>
    </source>
</evidence>
<reference evidence="12" key="2">
    <citation type="submission" date="2021-09" db="EMBL/GenBank/DDBJ databases">
        <authorList>
            <person name="Gilroy R."/>
        </authorList>
    </citation>
    <scope>NUCLEOTIDE SEQUENCE</scope>
    <source>
        <strain evidence="12">CHK175-13533</strain>
    </source>
</reference>
<dbReference type="GO" id="GO:0009425">
    <property type="term" value="C:bacterial-type flagellum basal body"/>
    <property type="evidence" value="ECO:0007669"/>
    <property type="project" value="InterPro"/>
</dbReference>
<feature type="transmembrane region" description="Helical" evidence="10">
    <location>
        <begin position="37"/>
        <end position="60"/>
    </location>
</feature>
<dbReference type="RefSeq" id="WP_276830991.1">
    <property type="nucleotide sequence ID" value="NZ_DYTQ01000082.1"/>
</dbReference>
<dbReference type="Pfam" id="PF03748">
    <property type="entry name" value="FliL"/>
    <property type="match status" value="1"/>
</dbReference>
<sequence>MATSSSNARKRQAPEQPAATADSSARRKRKPSKFKRLLRVVLLVLIIIAASVGATLYYTWPAGASLLSFMPQSEAVANEPTDTVAPEPAKAPAPVQPPEKPIFVRLEPFTVTISEGGSRSRILHVAITLRVADEKSSALMGEYMPMVRDQVIQILSAQHPQYIQTPEGREQLVASLKHSLSQPYDAKSLGPDITHVLFTAFVIQ</sequence>
<protein>
    <recommendedName>
        <fullName evidence="10">Flagellar protein FliL</fullName>
    </recommendedName>
</protein>
<keyword evidence="6 10" id="KW-0812">Transmembrane</keyword>
<evidence type="ECO:0000256" key="7">
    <source>
        <dbReference type="ARBA" id="ARBA00022779"/>
    </source>
</evidence>
<dbReference type="PANTHER" id="PTHR35091">
    <property type="entry name" value="FLAGELLAR PROTEIN FLIL"/>
    <property type="match status" value="1"/>
</dbReference>
<comment type="subcellular location">
    <subcellularLocation>
        <location evidence="10">Cell inner membrane</location>
    </subcellularLocation>
    <subcellularLocation>
        <location evidence="2">Cell membrane</location>
        <topology evidence="2">Single-pass membrane protein</topology>
    </subcellularLocation>
</comment>
<dbReference type="Proteomes" id="UP000700248">
    <property type="component" value="Unassembled WGS sequence"/>
</dbReference>
<evidence type="ECO:0000313" key="12">
    <source>
        <dbReference type="EMBL" id="HJH24296.1"/>
    </source>
</evidence>
<keyword evidence="4" id="KW-1003">Cell membrane</keyword>
<dbReference type="AlphaFoldDB" id="A0A9D2VGJ9"/>
<reference evidence="12" key="1">
    <citation type="journal article" date="2021" name="PeerJ">
        <title>Extensive microbial diversity within the chicken gut microbiome revealed by metagenomics and culture.</title>
        <authorList>
            <person name="Gilroy R."/>
            <person name="Ravi A."/>
            <person name="Getino M."/>
            <person name="Pursley I."/>
            <person name="Horton D.L."/>
            <person name="Alikhan N.F."/>
            <person name="Baker D."/>
            <person name="Gharbi K."/>
            <person name="Hall N."/>
            <person name="Watson M."/>
            <person name="Adriaenssens E.M."/>
            <person name="Foster-Nyarko E."/>
            <person name="Jarju S."/>
            <person name="Secka A."/>
            <person name="Antonio M."/>
            <person name="Oren A."/>
            <person name="Chaudhuri R.R."/>
            <person name="La Ragione R."/>
            <person name="Hildebrand F."/>
            <person name="Pallen M.J."/>
        </authorList>
    </citation>
    <scope>NUCLEOTIDE SEQUENCE</scope>
    <source>
        <strain evidence="12">CHK175-13533</strain>
    </source>
</reference>
<organism evidence="12 13">
    <name type="scientific">Paenalcaligenes hominis</name>
    <dbReference type="NCBI Taxonomy" id="643674"/>
    <lineage>
        <taxon>Bacteria</taxon>
        <taxon>Pseudomonadati</taxon>
        <taxon>Pseudomonadota</taxon>
        <taxon>Betaproteobacteria</taxon>
        <taxon>Burkholderiales</taxon>
        <taxon>Alcaligenaceae</taxon>
        <taxon>Paenalcaligenes</taxon>
    </lineage>
</organism>
<keyword evidence="5 10" id="KW-0145">Chemotaxis</keyword>
<evidence type="ECO:0000256" key="2">
    <source>
        <dbReference type="ARBA" id="ARBA00004162"/>
    </source>
</evidence>
<comment type="caution">
    <text evidence="12">The sequence shown here is derived from an EMBL/GenBank/DDBJ whole genome shotgun (WGS) entry which is preliminary data.</text>
</comment>
<dbReference type="InterPro" id="IPR005503">
    <property type="entry name" value="FliL"/>
</dbReference>
<evidence type="ECO:0000313" key="13">
    <source>
        <dbReference type="Proteomes" id="UP000700248"/>
    </source>
</evidence>
<keyword evidence="8 10" id="KW-1133">Transmembrane helix</keyword>
<proteinExistence type="inferred from homology"/>
<evidence type="ECO:0000256" key="11">
    <source>
        <dbReference type="SAM" id="MobiDB-lite"/>
    </source>
</evidence>
<evidence type="ECO:0000256" key="8">
    <source>
        <dbReference type="ARBA" id="ARBA00022989"/>
    </source>
</evidence>
<keyword evidence="10" id="KW-0997">Cell inner membrane</keyword>
<dbReference type="EMBL" id="DYTQ01000082">
    <property type="protein sequence ID" value="HJH24296.1"/>
    <property type="molecule type" value="Genomic_DNA"/>
</dbReference>
<evidence type="ECO:0000256" key="5">
    <source>
        <dbReference type="ARBA" id="ARBA00022500"/>
    </source>
</evidence>
<keyword evidence="7 10" id="KW-0283">Flagellar rotation</keyword>
<keyword evidence="12" id="KW-0282">Flagellum</keyword>
<feature type="region of interest" description="Disordered" evidence="11">
    <location>
        <begin position="1"/>
        <end position="28"/>
    </location>
</feature>
<gene>
    <name evidence="12" type="ORF">K8U84_07065</name>
</gene>